<sequence length="175" mass="19449">MPKIIMISGSPSKTSRLNGILQYIESVVKENGKDVETLHVVDLPPEDLIYTRFGSDAIVAANKKVEEADAIIVASQIYKASYTGILKTYLDLLPQDGLKEKIVLPLALGGTLAHFLTIDYSFKPVLTALGAKKVLNGLFCLDSNVQWNDQQDIDFEEKTKVRIDKALYHLIEELN</sequence>
<dbReference type="SUPFAM" id="SSF52218">
    <property type="entry name" value="Flavoproteins"/>
    <property type="match status" value="1"/>
</dbReference>
<dbReference type="PANTHER" id="PTHR43408:SF1">
    <property type="entry name" value="FMN REDUCTASE (NADPH)"/>
    <property type="match status" value="1"/>
</dbReference>
<evidence type="ECO:0000256" key="2">
    <source>
        <dbReference type="ARBA" id="ARBA00022643"/>
    </source>
</evidence>
<dbReference type="InterPro" id="IPR020048">
    <property type="entry name" value="NADPH-dep_FMN_reduc_SsuE"/>
</dbReference>
<gene>
    <name evidence="5" type="ORF">J2S74_004608</name>
</gene>
<dbReference type="Pfam" id="PF03358">
    <property type="entry name" value="FMN_red"/>
    <property type="match status" value="1"/>
</dbReference>
<dbReference type="Gene3D" id="3.40.50.360">
    <property type="match status" value="1"/>
</dbReference>
<dbReference type="GO" id="GO:0052873">
    <property type="term" value="F:FMN reductase (NADPH) activity"/>
    <property type="evidence" value="ECO:0007669"/>
    <property type="project" value="UniProtKB-EC"/>
</dbReference>
<dbReference type="InterPro" id="IPR005025">
    <property type="entry name" value="FMN_Rdtase-like_dom"/>
</dbReference>
<dbReference type="Proteomes" id="UP001230005">
    <property type="component" value="Unassembled WGS sequence"/>
</dbReference>
<feature type="domain" description="NADPH-dependent FMN reductase-like" evidence="4">
    <location>
        <begin position="2"/>
        <end position="142"/>
    </location>
</feature>
<dbReference type="RefSeq" id="WP_307330450.1">
    <property type="nucleotide sequence ID" value="NZ_JAUSUG010000023.1"/>
</dbReference>
<name>A0ABU0A0Z6_9BACI</name>
<proteinExistence type="predicted"/>
<reference evidence="5 6" key="1">
    <citation type="submission" date="2023-07" db="EMBL/GenBank/DDBJ databases">
        <title>Genomic Encyclopedia of Type Strains, Phase IV (KMG-IV): sequencing the most valuable type-strain genomes for metagenomic binning, comparative biology and taxonomic classification.</title>
        <authorList>
            <person name="Goeker M."/>
        </authorList>
    </citation>
    <scope>NUCLEOTIDE SEQUENCE [LARGE SCALE GENOMIC DNA]</scope>
    <source>
        <strain evidence="5 6">DSM 9768</strain>
    </source>
</reference>
<dbReference type="EMBL" id="JAUSUG010000023">
    <property type="protein sequence ID" value="MDQ0257162.1"/>
    <property type="molecule type" value="Genomic_DNA"/>
</dbReference>
<evidence type="ECO:0000313" key="6">
    <source>
        <dbReference type="Proteomes" id="UP001230005"/>
    </source>
</evidence>
<dbReference type="PANTHER" id="PTHR43408">
    <property type="entry name" value="FMN REDUCTASE (NADPH)"/>
    <property type="match status" value="1"/>
</dbReference>
<keyword evidence="1" id="KW-0285">Flavoprotein</keyword>
<organism evidence="5 6">
    <name type="scientific">Evansella vedderi</name>
    <dbReference type="NCBI Taxonomy" id="38282"/>
    <lineage>
        <taxon>Bacteria</taxon>
        <taxon>Bacillati</taxon>
        <taxon>Bacillota</taxon>
        <taxon>Bacilli</taxon>
        <taxon>Bacillales</taxon>
        <taxon>Bacillaceae</taxon>
        <taxon>Evansella</taxon>
    </lineage>
</organism>
<dbReference type="InterPro" id="IPR051814">
    <property type="entry name" value="NAD(P)H-dep_FMN_reductase"/>
</dbReference>
<keyword evidence="6" id="KW-1185">Reference proteome</keyword>
<dbReference type="EC" id="1.5.1.38" evidence="5"/>
<comment type="caution">
    <text evidence="5">The sequence shown here is derived from an EMBL/GenBank/DDBJ whole genome shotgun (WGS) entry which is preliminary data.</text>
</comment>
<dbReference type="InterPro" id="IPR029039">
    <property type="entry name" value="Flavoprotein-like_sf"/>
</dbReference>
<accession>A0ABU0A0Z6</accession>
<evidence type="ECO:0000256" key="3">
    <source>
        <dbReference type="ARBA" id="ARBA00023002"/>
    </source>
</evidence>
<protein>
    <submittedName>
        <fullName evidence="5">FMN reductase</fullName>
        <ecNumber evidence="5">1.5.1.38</ecNumber>
    </submittedName>
</protein>
<evidence type="ECO:0000259" key="4">
    <source>
        <dbReference type="Pfam" id="PF03358"/>
    </source>
</evidence>
<evidence type="ECO:0000313" key="5">
    <source>
        <dbReference type="EMBL" id="MDQ0257162.1"/>
    </source>
</evidence>
<keyword evidence="3 5" id="KW-0560">Oxidoreductase</keyword>
<keyword evidence="2" id="KW-0288">FMN</keyword>
<dbReference type="NCBIfam" id="TIGR03567">
    <property type="entry name" value="FMN_reduc_SsuE"/>
    <property type="match status" value="1"/>
</dbReference>
<evidence type="ECO:0000256" key="1">
    <source>
        <dbReference type="ARBA" id="ARBA00022630"/>
    </source>
</evidence>